<dbReference type="Gene3D" id="1.10.357.150">
    <property type="match status" value="1"/>
</dbReference>
<dbReference type="InterPro" id="IPR048343">
    <property type="entry name" value="ZW10_C"/>
</dbReference>
<keyword evidence="7" id="KW-0498">Mitosis</keyword>
<dbReference type="GO" id="GO:1990423">
    <property type="term" value="C:RZZ complex"/>
    <property type="evidence" value="ECO:0007669"/>
    <property type="project" value="TreeGrafter"/>
</dbReference>
<organism evidence="16">
    <name type="scientific">Clastoptera arizonana</name>
    <name type="common">Arizona spittle bug</name>
    <dbReference type="NCBI Taxonomy" id="38151"/>
    <lineage>
        <taxon>Eukaryota</taxon>
        <taxon>Metazoa</taxon>
        <taxon>Ecdysozoa</taxon>
        <taxon>Arthropoda</taxon>
        <taxon>Hexapoda</taxon>
        <taxon>Insecta</taxon>
        <taxon>Pterygota</taxon>
        <taxon>Neoptera</taxon>
        <taxon>Paraneoptera</taxon>
        <taxon>Hemiptera</taxon>
        <taxon>Auchenorrhyncha</taxon>
        <taxon>Cercopoidea</taxon>
        <taxon>Clastopteridae</taxon>
        <taxon>Clastoptera</taxon>
    </lineage>
</organism>
<evidence type="ECO:0000259" key="13">
    <source>
        <dbReference type="Pfam" id="PF20665"/>
    </source>
</evidence>
<evidence type="ECO:0000256" key="11">
    <source>
        <dbReference type="SAM" id="Coils"/>
    </source>
</evidence>
<evidence type="ECO:0000256" key="9">
    <source>
        <dbReference type="ARBA" id="ARBA00023306"/>
    </source>
</evidence>
<evidence type="ECO:0000259" key="15">
    <source>
        <dbReference type="Pfam" id="PF22766"/>
    </source>
</evidence>
<comment type="subcellular location">
    <subcellularLocation>
        <location evidence="2">Chromosome</location>
        <location evidence="2">Centromere</location>
        <location evidence="2">Kinetochore</location>
    </subcellularLocation>
    <subcellularLocation>
        <location evidence="1">Cytoplasm</location>
    </subcellularLocation>
</comment>
<evidence type="ECO:0000256" key="1">
    <source>
        <dbReference type="ARBA" id="ARBA00004496"/>
    </source>
</evidence>
<dbReference type="GO" id="GO:0006888">
    <property type="term" value="P:endoplasmic reticulum to Golgi vesicle-mediated transport"/>
    <property type="evidence" value="ECO:0007669"/>
    <property type="project" value="TreeGrafter"/>
</dbReference>
<evidence type="ECO:0000259" key="14">
    <source>
        <dbReference type="Pfam" id="PF20666"/>
    </source>
</evidence>
<evidence type="ECO:0000256" key="10">
    <source>
        <dbReference type="ARBA" id="ARBA00023328"/>
    </source>
</evidence>
<protein>
    <recommendedName>
        <fullName evidence="17">Centromere/kinetochore protein zw10 homolog</fullName>
    </recommendedName>
</protein>
<proteinExistence type="inferred from homology"/>
<evidence type="ECO:0000256" key="3">
    <source>
        <dbReference type="ARBA" id="ARBA00006245"/>
    </source>
</evidence>
<dbReference type="InterPro" id="IPR048344">
    <property type="entry name" value="Zw10_middle"/>
</dbReference>
<name>A0A1B6DLN4_9HEMI</name>
<dbReference type="Pfam" id="PF06248">
    <property type="entry name" value="Zw10_N"/>
    <property type="match status" value="1"/>
</dbReference>
<dbReference type="Pfam" id="PF20666">
    <property type="entry name" value="ZW10_C"/>
    <property type="match status" value="1"/>
</dbReference>
<evidence type="ECO:0008006" key="17">
    <source>
        <dbReference type="Google" id="ProtNLM"/>
    </source>
</evidence>
<dbReference type="AlphaFoldDB" id="A0A1B6DLN4"/>
<dbReference type="InterPro" id="IPR046362">
    <property type="entry name" value="Zw10/DSL1_C_sf"/>
</dbReference>
<dbReference type="PANTHER" id="PTHR12205:SF0">
    <property type="entry name" value="CENTROMERE_KINETOCHORE PROTEIN ZW10 HOMOLOG"/>
    <property type="match status" value="1"/>
</dbReference>
<evidence type="ECO:0000256" key="4">
    <source>
        <dbReference type="ARBA" id="ARBA00022454"/>
    </source>
</evidence>
<keyword evidence="11" id="KW-0175">Coiled coil</keyword>
<evidence type="ECO:0000256" key="8">
    <source>
        <dbReference type="ARBA" id="ARBA00022838"/>
    </source>
</evidence>
<sequence length="713" mass="81965">MSNFISEVLATADEMELVELSSRMKNCNSEVSNLKTEVKNCLKKKYVEYLPIFTKNKDLVNEATLLGEEIDNLKNTIDNQIKRKSTTEVKTLSTALQENAISISVVSLLLQLDKLLNKAKQDQNSGRFVEAAQTLNKIETLLQENQEDIEYLDIYEGIDNEFTKFQAKCTVDLMSKWKKYITWTEEKIDKHKTKRLLMIDVNMNKENIKALYYHHQLIIDLSVFSEKFFKDVLCNIMTNESIVEEDKETLTVISNCAVKDQSCPNILHNLIVVLNFLNLKLNVDLGDGESVMKLIANLISKDFLQCLVKNCLSNSIPRRREEFDRHHDIAKEIINFNNYLLEIGFIEEGNNCILDYSKNIDLLFAVKTCQNYIELARTIMKKDLSNMFEESTQEIKLEAPDETVILSELPESFFQFPRCQVSTSAKEFLYLVHEILEELCNSRGSLAINLFNLSRNILKMYSAVVPEYHKQILSTIPQQSALLHNNCMYLAHNLTTLGTDLRKKLSNNKDLNLQMITFIDIVPVLQEQGAKVMREQLVTQSKILVDIIGDSGLVTLSDNPQFPKGVEKAVRQCLRQLALLQKVWQHVLPVNVYCKIIGQLCNTLLEEIISKVLTAKDIPEDASTQLVYVFKIIQEKSPLLFTEPKEIHQHVIIWHKFNELVYLLQASLLQIEDRWSDGKGPLALEFKAEQVKQMVRALFQISDKRSVLLAKIK</sequence>
<dbReference type="GO" id="GO:0005737">
    <property type="term" value="C:cytoplasm"/>
    <property type="evidence" value="ECO:0007669"/>
    <property type="project" value="UniProtKB-SubCell"/>
</dbReference>
<dbReference type="InterPro" id="IPR009361">
    <property type="entry name" value="Zw10_N"/>
</dbReference>
<reference evidence="16" key="1">
    <citation type="submission" date="2015-12" db="EMBL/GenBank/DDBJ databases">
        <title>De novo transcriptome assembly of four potential Pierce s Disease insect vectors from Arizona vineyards.</title>
        <authorList>
            <person name="Tassone E.E."/>
        </authorList>
    </citation>
    <scope>NUCLEOTIDE SEQUENCE</scope>
</reference>
<keyword evidence="8" id="KW-0995">Kinetochore</keyword>
<feature type="domain" description="ZW10 C-terminal helical" evidence="15">
    <location>
        <begin position="568"/>
        <end position="712"/>
    </location>
</feature>
<evidence type="ECO:0000313" key="16">
    <source>
        <dbReference type="EMBL" id="JAS26589.1"/>
    </source>
</evidence>
<feature type="coiled-coil region" evidence="11">
    <location>
        <begin position="17"/>
        <end position="83"/>
    </location>
</feature>
<comment type="similarity">
    <text evidence="3">Belongs to the ZW10 family.</text>
</comment>
<dbReference type="PANTHER" id="PTHR12205">
    <property type="entry name" value="CENTROMERE/KINETOCHORE PROTEIN ZW10"/>
    <property type="match status" value="1"/>
</dbReference>
<evidence type="ECO:0000256" key="7">
    <source>
        <dbReference type="ARBA" id="ARBA00022776"/>
    </source>
</evidence>
<keyword evidence="6" id="KW-0132">Cell division</keyword>
<accession>A0A1B6DLN4</accession>
<keyword evidence="5" id="KW-0963">Cytoplasm</keyword>
<dbReference type="GO" id="GO:0007094">
    <property type="term" value="P:mitotic spindle assembly checkpoint signaling"/>
    <property type="evidence" value="ECO:0007669"/>
    <property type="project" value="TreeGrafter"/>
</dbReference>
<dbReference type="Pfam" id="PF20665">
    <property type="entry name" value="Zw10_middle"/>
    <property type="match status" value="1"/>
</dbReference>
<feature type="domain" description="Centromere/kinetochore protein zw10 middle" evidence="13">
    <location>
        <begin position="205"/>
        <end position="380"/>
    </location>
</feature>
<keyword evidence="9" id="KW-0131">Cell cycle</keyword>
<evidence type="ECO:0000256" key="2">
    <source>
        <dbReference type="ARBA" id="ARBA00004629"/>
    </source>
</evidence>
<evidence type="ECO:0000256" key="5">
    <source>
        <dbReference type="ARBA" id="ARBA00022490"/>
    </source>
</evidence>
<dbReference type="GO" id="GO:0005634">
    <property type="term" value="C:nucleus"/>
    <property type="evidence" value="ECO:0007669"/>
    <property type="project" value="InterPro"/>
</dbReference>
<dbReference type="Pfam" id="PF22766">
    <property type="entry name" value="ZW10_C2"/>
    <property type="match status" value="1"/>
</dbReference>
<dbReference type="GO" id="GO:0051301">
    <property type="term" value="P:cell division"/>
    <property type="evidence" value="ECO:0007669"/>
    <property type="project" value="UniProtKB-KW"/>
</dbReference>
<feature type="domain" description="Centromere/kinetochore protein zw10 N-terminal" evidence="12">
    <location>
        <begin position="30"/>
        <end position="115"/>
    </location>
</feature>
<evidence type="ECO:0000259" key="12">
    <source>
        <dbReference type="Pfam" id="PF06248"/>
    </source>
</evidence>
<evidence type="ECO:0000256" key="6">
    <source>
        <dbReference type="ARBA" id="ARBA00022618"/>
    </source>
</evidence>
<keyword evidence="10" id="KW-0137">Centromere</keyword>
<dbReference type="EMBL" id="GEDC01010709">
    <property type="protein sequence ID" value="JAS26589.1"/>
    <property type="molecule type" value="Transcribed_RNA"/>
</dbReference>
<dbReference type="InterPro" id="IPR055148">
    <property type="entry name" value="ZW10_C_2"/>
</dbReference>
<feature type="domain" description="Centromere/kinetochore protein zw10 C-terminal" evidence="14">
    <location>
        <begin position="414"/>
        <end position="545"/>
    </location>
</feature>
<gene>
    <name evidence="16" type="ORF">g.8993</name>
</gene>
<keyword evidence="4" id="KW-0158">Chromosome</keyword>